<comment type="caution">
    <text evidence="1">The sequence shown here is derived from an EMBL/GenBank/DDBJ whole genome shotgun (WGS) entry which is preliminary data.</text>
</comment>
<dbReference type="AlphaFoldDB" id="T1CGD2"/>
<feature type="non-terminal residue" evidence="1">
    <location>
        <position position="41"/>
    </location>
</feature>
<gene>
    <name evidence="1" type="ORF">B2A_01628</name>
</gene>
<accession>T1CGD2</accession>
<organism evidence="1">
    <name type="scientific">mine drainage metagenome</name>
    <dbReference type="NCBI Taxonomy" id="410659"/>
    <lineage>
        <taxon>unclassified sequences</taxon>
        <taxon>metagenomes</taxon>
        <taxon>ecological metagenomes</taxon>
    </lineage>
</organism>
<protein>
    <submittedName>
        <fullName evidence="1">Uncharacterized protein</fullName>
    </submittedName>
</protein>
<reference evidence="1" key="1">
    <citation type="submission" date="2013-08" db="EMBL/GenBank/DDBJ databases">
        <authorList>
            <person name="Mendez C."/>
            <person name="Richter M."/>
            <person name="Ferrer M."/>
            <person name="Sanchez J."/>
        </authorList>
    </citation>
    <scope>NUCLEOTIDE SEQUENCE</scope>
</reference>
<name>T1CGD2_9ZZZZ</name>
<dbReference type="EMBL" id="AUZZ01001186">
    <property type="protein sequence ID" value="EQD65384.1"/>
    <property type="molecule type" value="Genomic_DNA"/>
</dbReference>
<evidence type="ECO:0000313" key="1">
    <source>
        <dbReference type="EMBL" id="EQD65384.1"/>
    </source>
</evidence>
<sequence length="41" mass="4933">MFMSYSLTERKRIRKNFSNRPAVLRVPPLLKMQVDSYAQFL</sequence>
<reference evidence="1" key="2">
    <citation type="journal article" date="2014" name="ISME J.">
        <title>Microbial stratification in low pH oxic and suboxic macroscopic growths along an acid mine drainage.</title>
        <authorList>
            <person name="Mendez-Garcia C."/>
            <person name="Mesa V."/>
            <person name="Sprenger R.R."/>
            <person name="Richter M."/>
            <person name="Diez M.S."/>
            <person name="Solano J."/>
            <person name="Bargiela R."/>
            <person name="Golyshina O.V."/>
            <person name="Manteca A."/>
            <person name="Ramos J.L."/>
            <person name="Gallego J.R."/>
            <person name="Llorente I."/>
            <person name="Martins Dos Santos V.A."/>
            <person name="Jensen O.N."/>
            <person name="Pelaez A.I."/>
            <person name="Sanchez J."/>
            <person name="Ferrer M."/>
        </authorList>
    </citation>
    <scope>NUCLEOTIDE SEQUENCE</scope>
</reference>
<proteinExistence type="predicted"/>